<dbReference type="InterPro" id="IPR027417">
    <property type="entry name" value="P-loop_NTPase"/>
</dbReference>
<dbReference type="SUPFAM" id="SSF50998">
    <property type="entry name" value="Quinoprotein alcohol dehydrogenase-like"/>
    <property type="match status" value="1"/>
</dbReference>
<evidence type="ECO:0000259" key="4">
    <source>
        <dbReference type="Pfam" id="PF00656"/>
    </source>
</evidence>
<dbReference type="Gene3D" id="3.40.50.300">
    <property type="entry name" value="P-loop containing nucleotide triphosphate hydrolases"/>
    <property type="match status" value="1"/>
</dbReference>
<dbReference type="PROSITE" id="PS00678">
    <property type="entry name" value="WD_REPEATS_1"/>
    <property type="match status" value="5"/>
</dbReference>
<dbReference type="RefSeq" id="WP_044851911.1">
    <property type="nucleotide sequence ID" value="NZ_CP016174.1"/>
</dbReference>
<reference evidence="6 7" key="1">
    <citation type="journal article" date="2015" name="Genome Announc.">
        <title>Draft Genome Sequence of Norvancomycin-Producing Strain Amycolatopsis orientalis CPCC200066.</title>
        <authorList>
            <person name="Lei X."/>
            <person name="Yuan F."/>
            <person name="Shi Y."/>
            <person name="Li X."/>
            <person name="Wang L."/>
            <person name="Hong B."/>
        </authorList>
    </citation>
    <scope>NUCLEOTIDE SEQUENCE [LARGE SCALE GENOMIC DNA]</scope>
    <source>
        <strain evidence="6 7">B-37</strain>
    </source>
</reference>
<keyword evidence="7" id="KW-1185">Reference proteome</keyword>
<dbReference type="InterPro" id="IPR011600">
    <property type="entry name" value="Pept_C14_caspase"/>
</dbReference>
<evidence type="ECO:0000259" key="5">
    <source>
        <dbReference type="Pfam" id="PF05729"/>
    </source>
</evidence>
<accession>A0A193C0A7</accession>
<dbReference type="SUPFAM" id="SSF52540">
    <property type="entry name" value="P-loop containing nucleoside triphosphate hydrolases"/>
    <property type="match status" value="1"/>
</dbReference>
<dbReference type="eggNOG" id="COG4249">
    <property type="taxonomic scope" value="Bacteria"/>
</dbReference>
<dbReference type="PRINTS" id="PR00320">
    <property type="entry name" value="GPROTEINBRPT"/>
</dbReference>
<dbReference type="InterPro" id="IPR015943">
    <property type="entry name" value="WD40/YVTN_repeat-like_dom_sf"/>
</dbReference>
<dbReference type="Gene3D" id="2.130.10.10">
    <property type="entry name" value="YVTN repeat-like/Quinoprotein amine dehydrogenase"/>
    <property type="match status" value="4"/>
</dbReference>
<dbReference type="eggNOG" id="COG2319">
    <property type="taxonomic scope" value="Bacteria"/>
</dbReference>
<dbReference type="InterPro" id="IPR029030">
    <property type="entry name" value="Caspase-like_dom_sf"/>
</dbReference>
<feature type="domain" description="Peptidase C14 caspase" evidence="4">
    <location>
        <begin position="9"/>
        <end position="214"/>
    </location>
</feature>
<evidence type="ECO:0000313" key="7">
    <source>
        <dbReference type="Proteomes" id="UP000093695"/>
    </source>
</evidence>
<evidence type="ECO:0000256" key="3">
    <source>
        <dbReference type="PROSITE-ProRule" id="PRU00221"/>
    </source>
</evidence>
<keyword evidence="2" id="KW-0677">Repeat</keyword>
<dbReference type="Pfam" id="PF05729">
    <property type="entry name" value="NACHT"/>
    <property type="match status" value="1"/>
</dbReference>
<dbReference type="InterPro" id="IPR011047">
    <property type="entry name" value="Quinoprotein_ADH-like_sf"/>
</dbReference>
<dbReference type="EMBL" id="CP016174">
    <property type="protein sequence ID" value="ANN17907.1"/>
    <property type="molecule type" value="Genomic_DNA"/>
</dbReference>
<feature type="domain" description="NACHT" evidence="5">
    <location>
        <begin position="291"/>
        <end position="414"/>
    </location>
</feature>
<dbReference type="STRING" id="31958.SD37_21160"/>
<feature type="repeat" description="WD" evidence="3">
    <location>
        <begin position="1064"/>
        <end position="1086"/>
    </location>
</feature>
<feature type="repeat" description="WD" evidence="3">
    <location>
        <begin position="1131"/>
        <end position="1174"/>
    </location>
</feature>
<evidence type="ECO:0000256" key="1">
    <source>
        <dbReference type="ARBA" id="ARBA00022574"/>
    </source>
</evidence>
<evidence type="ECO:0000313" key="6">
    <source>
        <dbReference type="EMBL" id="ANN17907.1"/>
    </source>
</evidence>
<dbReference type="PANTHER" id="PTHR19848:SF8">
    <property type="entry name" value="F-BOX AND WD REPEAT DOMAIN CONTAINING 7"/>
    <property type="match status" value="1"/>
</dbReference>
<protein>
    <submittedName>
        <fullName evidence="6">Uncharacterized protein</fullName>
    </submittedName>
</protein>
<proteinExistence type="predicted"/>
<dbReference type="SUPFAM" id="SSF50978">
    <property type="entry name" value="WD40 repeat-like"/>
    <property type="match status" value="1"/>
</dbReference>
<dbReference type="SMART" id="SM00320">
    <property type="entry name" value="WD40"/>
    <property type="match status" value="10"/>
</dbReference>
<dbReference type="PANTHER" id="PTHR19848">
    <property type="entry name" value="WD40 REPEAT PROTEIN"/>
    <property type="match status" value="1"/>
</dbReference>
<dbReference type="InterPro" id="IPR007111">
    <property type="entry name" value="NACHT_NTPase"/>
</dbReference>
<name>A0A193C0A7_AMYOR</name>
<dbReference type="Pfam" id="PF00656">
    <property type="entry name" value="Peptidase_C14"/>
    <property type="match status" value="1"/>
</dbReference>
<feature type="repeat" description="WD" evidence="3">
    <location>
        <begin position="1326"/>
        <end position="1348"/>
    </location>
</feature>
<dbReference type="Gene3D" id="3.40.50.1460">
    <property type="match status" value="1"/>
</dbReference>
<evidence type="ECO:0000256" key="2">
    <source>
        <dbReference type="ARBA" id="ARBA00022737"/>
    </source>
</evidence>
<sequence length="1383" mass="147729">MSRRFLIALGVGVYRDSGITNLPGAPGDADRVRRLFADLGYREVLPDLASVPGREIPHRIETWAHEARLDAEDIVVVYFAGHAEKNSERHHLLCADYEPGRWTTALPSEELARSLVGHAFRHLLVVLDTCYAGAGGGEVAAMAADLANTQPKPVGRWTLTAARSKETAEDNVFVDALEHALMSLGRTPGVEEIVQRINAYFSAQGRRQHATYSTVDNPGTSPFFHAANGGEALDHARIAELHRLDNARFGTSGRGVRDVTDPGDHFTARTTALDELVSWLRSSTHDRRARVVVGDPGSGKTALLGRLLLLTDPSHPARHHLRQQPEPRLAMDVLALHAHADDVFAELSAVLGRPQATDSELQLVLNRRETPLLLIIDGLDESAEAARFARLLRPFTTLPGLRLVIGSRRPLLPELGPGTAVIDLDEPGHLATADIARYASDVLLDAHDPHSLSPYRGRPDEAAALGEVIAEKARHMFLYAQVTASAVVKGQLTVGTAEPGWKDRLPNDINQAYSTYFSRYGDQRMKVERLLRPLAYARGSGLPRSIVWPALATALSGRECTAEDVFWLLETASEYLVEHPSADGPVYRLFHETVADYLRRSFPDADSHRTITFALLDLVPADRSGHRDWTLAPPYLRRHLATHAAAGTVLDRLLADADFLVHADPDSLLSALHDVPAQLGGAIYRASAATHRRLSPQRRRQILAMDAARLDATDLHRALSRNLTWVTRWATGRQNSLALSTDISGGGSIVSMACTTTSGHAMAVTTGADRTVRAWDLTTGLPAATLEADLADPVACAMVDGRPLAVVVDGAGTLWLWDLVTGTHTESPGGPGPVHAVACGTLRGHPITVTGGENGTLLVRDLVTLEQSVLNARRGRITAVVCRTVGDRPTAAAIGSDDVIQVWDLTDGALRLIGPHRRVVDVDLAELDGEPVVVTVGDSTKVWELRTGAVRREMGLGEGWINAVTCTTAAGLPVAVLGDDRGTVRVRDLSSGEVRTTLPGHRSWVSAVGCVDVDGRPFAVTASGDGTLRSWDFTSAAAVGFPAPGHMAEITAIGGAVLSGRAVLVSVSEDRTARVWDVTTGETRVVLDGQEVALNDVATTVLDGRSLAVTGASDGTVGVWDLDTGEARYTLYGHSGLVHLVTCAEVYGKPKAITAGSDRTIRVWDLATGEHIWTLGGHEGAVRTVATSTVGGEPVLLAGGHFGPVRMWSLATGDPLATLTDSSGGGAIATTTIGGVPVAVVNNRRDNSTGLWDLTNPARKKLAAPPAHALAVHAPAGGDPVLVLACHDSTVRIWDLTHDEHRATMRGHVGRIRQVGCSVIKGRTAVVTLGSDDTVRLWDMGTGTELAVFDFPGPVNAVRHFVRNGCLAVAMGADLVVLEQGNE</sequence>
<keyword evidence="1 3" id="KW-0853">WD repeat</keyword>
<dbReference type="Proteomes" id="UP000093695">
    <property type="component" value="Chromosome"/>
</dbReference>
<gene>
    <name evidence="6" type="ORF">SD37_21160</name>
</gene>
<dbReference type="GO" id="GO:0004197">
    <property type="term" value="F:cysteine-type endopeptidase activity"/>
    <property type="evidence" value="ECO:0007669"/>
    <property type="project" value="InterPro"/>
</dbReference>
<feature type="repeat" description="WD" evidence="3">
    <location>
        <begin position="1175"/>
        <end position="1218"/>
    </location>
</feature>
<dbReference type="PROSITE" id="PS50082">
    <property type="entry name" value="WD_REPEATS_2"/>
    <property type="match status" value="5"/>
</dbReference>
<dbReference type="InterPro" id="IPR020472">
    <property type="entry name" value="WD40_PAC1"/>
</dbReference>
<dbReference type="Pfam" id="PF00400">
    <property type="entry name" value="WD40"/>
    <property type="match status" value="2"/>
</dbReference>
<organism evidence="6 7">
    <name type="scientific">Amycolatopsis orientalis</name>
    <name type="common">Nocardia orientalis</name>
    <dbReference type="NCBI Taxonomy" id="31958"/>
    <lineage>
        <taxon>Bacteria</taxon>
        <taxon>Bacillati</taxon>
        <taxon>Actinomycetota</taxon>
        <taxon>Actinomycetes</taxon>
        <taxon>Pseudonocardiales</taxon>
        <taxon>Pseudonocardiaceae</taxon>
        <taxon>Amycolatopsis</taxon>
    </lineage>
</organism>
<dbReference type="KEGG" id="aori:SD37_21160"/>
<dbReference type="SUPFAM" id="SSF52129">
    <property type="entry name" value="Caspase-like"/>
    <property type="match status" value="1"/>
</dbReference>
<dbReference type="GO" id="GO:0006508">
    <property type="term" value="P:proteolysis"/>
    <property type="evidence" value="ECO:0007669"/>
    <property type="project" value="InterPro"/>
</dbReference>
<dbReference type="InterPro" id="IPR019775">
    <property type="entry name" value="WD40_repeat_CS"/>
</dbReference>
<dbReference type="CDD" id="cd00200">
    <property type="entry name" value="WD40"/>
    <property type="match status" value="1"/>
</dbReference>
<feature type="repeat" description="WD" evidence="3">
    <location>
        <begin position="1109"/>
        <end position="1130"/>
    </location>
</feature>
<dbReference type="InterPro" id="IPR036322">
    <property type="entry name" value="WD40_repeat_dom_sf"/>
</dbReference>
<dbReference type="InterPro" id="IPR001680">
    <property type="entry name" value="WD40_rpt"/>
</dbReference>